<name>A0A4U5MIF2_STECR</name>
<protein>
    <submittedName>
        <fullName evidence="2">Uncharacterized protein</fullName>
    </submittedName>
</protein>
<gene>
    <name evidence="2" type="ORF">L596_021345</name>
</gene>
<keyword evidence="1" id="KW-1133">Transmembrane helix</keyword>
<reference evidence="2 3" key="1">
    <citation type="journal article" date="2015" name="Genome Biol.">
        <title>Comparative genomics of Steinernema reveals deeply conserved gene regulatory networks.</title>
        <authorList>
            <person name="Dillman A.R."/>
            <person name="Macchietto M."/>
            <person name="Porter C.F."/>
            <person name="Rogers A."/>
            <person name="Williams B."/>
            <person name="Antoshechkin I."/>
            <person name="Lee M.M."/>
            <person name="Goodwin Z."/>
            <person name="Lu X."/>
            <person name="Lewis E.E."/>
            <person name="Goodrich-Blair H."/>
            <person name="Stock S.P."/>
            <person name="Adams B.J."/>
            <person name="Sternberg P.W."/>
            <person name="Mortazavi A."/>
        </authorList>
    </citation>
    <scope>NUCLEOTIDE SEQUENCE [LARGE SCALE GENOMIC DNA]</scope>
    <source>
        <strain evidence="2 3">ALL</strain>
    </source>
</reference>
<sequence length="81" mass="9388">MSGWLIFLFFLVAAVLAICGFLVEKARRYKLKQEIRAQLQEEEDKPDEPNLFIIYPQDSMEEIRVEPDATSIHIPMTTDTS</sequence>
<accession>A0A4U5MIF2</accession>
<comment type="caution">
    <text evidence="2">The sequence shown here is derived from an EMBL/GenBank/DDBJ whole genome shotgun (WGS) entry which is preliminary data.</text>
</comment>
<dbReference type="EMBL" id="AZBU02000007">
    <property type="protein sequence ID" value="TKR69156.1"/>
    <property type="molecule type" value="Genomic_DNA"/>
</dbReference>
<proteinExistence type="predicted"/>
<keyword evidence="3" id="KW-1185">Reference proteome</keyword>
<keyword evidence="1" id="KW-0472">Membrane</keyword>
<dbReference type="Proteomes" id="UP000298663">
    <property type="component" value="Unassembled WGS sequence"/>
</dbReference>
<evidence type="ECO:0000256" key="1">
    <source>
        <dbReference type="SAM" id="Phobius"/>
    </source>
</evidence>
<evidence type="ECO:0000313" key="2">
    <source>
        <dbReference type="EMBL" id="TKR69156.1"/>
    </source>
</evidence>
<reference evidence="2 3" key="2">
    <citation type="journal article" date="2019" name="G3 (Bethesda)">
        <title>Hybrid Assembly of the Genome of the Entomopathogenic Nematode Steinernema carpocapsae Identifies the X-Chromosome.</title>
        <authorList>
            <person name="Serra L."/>
            <person name="Macchietto M."/>
            <person name="Macias-Munoz A."/>
            <person name="McGill C.J."/>
            <person name="Rodriguez I.M."/>
            <person name="Rodriguez B."/>
            <person name="Murad R."/>
            <person name="Mortazavi A."/>
        </authorList>
    </citation>
    <scope>NUCLEOTIDE SEQUENCE [LARGE SCALE GENOMIC DNA]</scope>
    <source>
        <strain evidence="2 3">ALL</strain>
    </source>
</reference>
<evidence type="ECO:0000313" key="3">
    <source>
        <dbReference type="Proteomes" id="UP000298663"/>
    </source>
</evidence>
<feature type="transmembrane region" description="Helical" evidence="1">
    <location>
        <begin position="6"/>
        <end position="23"/>
    </location>
</feature>
<keyword evidence="1" id="KW-0812">Transmembrane</keyword>
<organism evidence="2 3">
    <name type="scientific">Steinernema carpocapsae</name>
    <name type="common">Entomopathogenic nematode</name>
    <dbReference type="NCBI Taxonomy" id="34508"/>
    <lineage>
        <taxon>Eukaryota</taxon>
        <taxon>Metazoa</taxon>
        <taxon>Ecdysozoa</taxon>
        <taxon>Nematoda</taxon>
        <taxon>Chromadorea</taxon>
        <taxon>Rhabditida</taxon>
        <taxon>Tylenchina</taxon>
        <taxon>Panagrolaimomorpha</taxon>
        <taxon>Strongyloidoidea</taxon>
        <taxon>Steinernematidae</taxon>
        <taxon>Steinernema</taxon>
    </lineage>
</organism>
<dbReference type="AlphaFoldDB" id="A0A4U5MIF2"/>